<organism evidence="4 5">
    <name type="scientific">Nocardia amamiensis</name>
    <dbReference type="NCBI Taxonomy" id="404578"/>
    <lineage>
        <taxon>Bacteria</taxon>
        <taxon>Bacillati</taxon>
        <taxon>Actinomycetota</taxon>
        <taxon>Actinomycetes</taxon>
        <taxon>Mycobacteriales</taxon>
        <taxon>Nocardiaceae</taxon>
        <taxon>Nocardia</taxon>
    </lineage>
</organism>
<proteinExistence type="inferred from homology"/>
<evidence type="ECO:0000313" key="5">
    <source>
        <dbReference type="Proteomes" id="UP000702209"/>
    </source>
</evidence>
<dbReference type="PANTHER" id="PTHR43841">
    <property type="entry name" value="3-HYDROXYACYL-THIOESTER DEHYDRATASE HTDX-RELATED"/>
    <property type="match status" value="1"/>
</dbReference>
<dbReference type="InterPro" id="IPR029069">
    <property type="entry name" value="HotDog_dom_sf"/>
</dbReference>
<evidence type="ECO:0000256" key="2">
    <source>
        <dbReference type="SAM" id="MobiDB-lite"/>
    </source>
</evidence>
<dbReference type="InterPro" id="IPR003965">
    <property type="entry name" value="Fatty_acid_synthase"/>
</dbReference>
<reference evidence="4 5" key="1">
    <citation type="submission" date="2020-10" db="EMBL/GenBank/DDBJ databases">
        <title>Identification of Nocardia species via Next-generation sequencing and recognition of intraspecies genetic diversity.</title>
        <authorList>
            <person name="Li P."/>
            <person name="Li P."/>
            <person name="Lu B."/>
        </authorList>
    </citation>
    <scope>NUCLEOTIDE SEQUENCE [LARGE SCALE GENOMIC DNA]</scope>
    <source>
        <strain evidence="4 5">BJ06-0157</strain>
    </source>
</reference>
<sequence length="295" mass="32159">MANGAAAGEQTQVITLREPPKNSRLFAKAALGAVPLLSARKPTLPDRAVQLEGLRVDPEHLAAYCRATGLRFGDALPLTYPFILTFPLAMQLVVARDFPFVAVGAVHAENVIERSRDISVSEPLDIRTHIENLREHPKGLLVDAISDVKVGRELVWHQVTTFLHQQRTSLSGGPKPEPKPEEVPPPPLRTLRVDQKMITRYAAASGDHNPIHTSALGAKAFGFPRSIAHGMWSAAAVLGSVEGRIPEKTTYTVKFGKPILLPSTVNVYADQAEGGWDLALRHPKKGYPHLTATLR</sequence>
<comment type="similarity">
    <text evidence="1">Belongs to the enoyl-CoA hydratase/isomerase family.</text>
</comment>
<dbReference type="InterPro" id="IPR002539">
    <property type="entry name" value="MaoC-like_dom"/>
</dbReference>
<dbReference type="SUPFAM" id="SSF54637">
    <property type="entry name" value="Thioesterase/thiol ester dehydrase-isomerase"/>
    <property type="match status" value="2"/>
</dbReference>
<dbReference type="Proteomes" id="UP000702209">
    <property type="component" value="Unassembled WGS sequence"/>
</dbReference>
<protein>
    <submittedName>
        <fullName evidence="4">Dehydratase</fullName>
    </submittedName>
</protein>
<accession>A0ABS0CI27</accession>
<gene>
    <name evidence="4" type="ORF">IU459_01785</name>
</gene>
<dbReference type="Pfam" id="PF01575">
    <property type="entry name" value="MaoC_dehydratas"/>
    <property type="match status" value="1"/>
</dbReference>
<feature type="domain" description="MaoC-like" evidence="3">
    <location>
        <begin position="189"/>
        <end position="270"/>
    </location>
</feature>
<name>A0ABS0CI27_9NOCA</name>
<feature type="region of interest" description="Disordered" evidence="2">
    <location>
        <begin position="166"/>
        <end position="187"/>
    </location>
</feature>
<dbReference type="PANTHER" id="PTHR43841:SF1">
    <property type="entry name" value="3-HYDROXYACYL-THIOESTER DEHYDRATASE X"/>
    <property type="match status" value="1"/>
</dbReference>
<evidence type="ECO:0000256" key="1">
    <source>
        <dbReference type="ARBA" id="ARBA00005254"/>
    </source>
</evidence>
<evidence type="ECO:0000259" key="3">
    <source>
        <dbReference type="Pfam" id="PF01575"/>
    </source>
</evidence>
<dbReference type="PRINTS" id="PR01483">
    <property type="entry name" value="FASYNTHASE"/>
</dbReference>
<evidence type="ECO:0000313" key="4">
    <source>
        <dbReference type="EMBL" id="MBF6296271.1"/>
    </source>
</evidence>
<dbReference type="Gene3D" id="3.10.129.10">
    <property type="entry name" value="Hotdog Thioesterase"/>
    <property type="match status" value="1"/>
</dbReference>
<dbReference type="EMBL" id="JADLQX010000001">
    <property type="protein sequence ID" value="MBF6296271.1"/>
    <property type="molecule type" value="Genomic_DNA"/>
</dbReference>
<comment type="caution">
    <text evidence="4">The sequence shown here is derived from an EMBL/GenBank/DDBJ whole genome shotgun (WGS) entry which is preliminary data.</text>
</comment>
<keyword evidence="5" id="KW-1185">Reference proteome</keyword>